<feature type="transmembrane region" description="Helical" evidence="1">
    <location>
        <begin position="39"/>
        <end position="59"/>
    </location>
</feature>
<dbReference type="Proteomes" id="UP000181897">
    <property type="component" value="Chromosome"/>
</dbReference>
<keyword evidence="3" id="KW-1185">Reference proteome</keyword>
<evidence type="ECO:0000256" key="1">
    <source>
        <dbReference type="SAM" id="Phobius"/>
    </source>
</evidence>
<dbReference type="AlphaFoldDB" id="A0A1J0WMK3"/>
<gene>
    <name evidence="2" type="ORF">BOO69_09595</name>
</gene>
<keyword evidence="1" id="KW-0472">Membrane</keyword>
<feature type="transmembrane region" description="Helical" evidence="1">
    <location>
        <begin position="12"/>
        <end position="33"/>
    </location>
</feature>
<dbReference type="KEGG" id="suam:BOO69_09595"/>
<name>A0A1J0WMK3_9RHOB</name>
<protein>
    <submittedName>
        <fullName evidence="2">Uncharacterized protein</fullName>
    </submittedName>
</protein>
<evidence type="ECO:0000313" key="2">
    <source>
        <dbReference type="EMBL" id="APE45400.1"/>
    </source>
</evidence>
<organism evidence="2 3">
    <name type="scientific">Sulfitobacter alexandrii</name>
    <dbReference type="NCBI Taxonomy" id="1917485"/>
    <lineage>
        <taxon>Bacteria</taxon>
        <taxon>Pseudomonadati</taxon>
        <taxon>Pseudomonadota</taxon>
        <taxon>Alphaproteobacteria</taxon>
        <taxon>Rhodobacterales</taxon>
        <taxon>Roseobacteraceae</taxon>
        <taxon>Sulfitobacter</taxon>
    </lineage>
</organism>
<dbReference type="EMBL" id="CP018076">
    <property type="protein sequence ID" value="APE45400.1"/>
    <property type="molecule type" value="Genomic_DNA"/>
</dbReference>
<dbReference type="STRING" id="1917485.BOO69_09595"/>
<accession>A0A1J0WMK3</accession>
<keyword evidence="1" id="KW-0812">Transmembrane</keyword>
<proteinExistence type="predicted"/>
<reference evidence="2 3" key="1">
    <citation type="submission" date="2016-11" db="EMBL/GenBank/DDBJ databases">
        <title>Complete genome sequence of Sulfitobacter sp. AM1-D1, a toxic bacteria associated with marine dinoflagellate Alexandrium minutum in East China Sea.</title>
        <authorList>
            <person name="Yang Q."/>
            <person name="Zhang X."/>
            <person name="Tian X."/>
        </authorList>
    </citation>
    <scope>NUCLEOTIDE SEQUENCE [LARGE SCALE GENOMIC DNA]</scope>
    <source>
        <strain evidence="2 3">AM1-D1</strain>
    </source>
</reference>
<sequence>MTDTKSPFASRAVWGGVTAVVGSGLGLLGYTISPADAQALPVLLSSVAAGVGGIVAIVGRVRASKKIR</sequence>
<keyword evidence="1" id="KW-1133">Transmembrane helix</keyword>
<evidence type="ECO:0000313" key="3">
    <source>
        <dbReference type="Proteomes" id="UP000181897"/>
    </source>
</evidence>